<dbReference type="GO" id="GO:0005789">
    <property type="term" value="C:endoplasmic reticulum membrane"/>
    <property type="evidence" value="ECO:0007669"/>
    <property type="project" value="UniProtKB-SubCell"/>
</dbReference>
<accession>A0A5E4QMZ2</accession>
<evidence type="ECO:0000256" key="8">
    <source>
        <dbReference type="ARBA" id="ARBA00022824"/>
    </source>
</evidence>
<dbReference type="Pfam" id="PF00067">
    <property type="entry name" value="p450"/>
    <property type="match status" value="2"/>
</dbReference>
<dbReference type="GO" id="GO:0020037">
    <property type="term" value="F:heme binding"/>
    <property type="evidence" value="ECO:0007669"/>
    <property type="project" value="InterPro"/>
</dbReference>
<evidence type="ECO:0000256" key="11">
    <source>
        <dbReference type="ARBA" id="ARBA00023004"/>
    </source>
</evidence>
<evidence type="ECO:0000256" key="2">
    <source>
        <dbReference type="ARBA" id="ARBA00003690"/>
    </source>
</evidence>
<comment type="function">
    <text evidence="2">May be involved in the metabolism of insect hormones and in the breakdown of synthetic insecticides.</text>
</comment>
<feature type="transmembrane region" description="Helical" evidence="14">
    <location>
        <begin position="294"/>
        <end position="316"/>
    </location>
</feature>
<dbReference type="GO" id="GO:0016705">
    <property type="term" value="F:oxidoreductase activity, acting on paired donors, with incorporation or reduction of molecular oxygen"/>
    <property type="evidence" value="ECO:0007669"/>
    <property type="project" value="InterPro"/>
</dbReference>
<sequence length="377" mass="43755">MFTFPKITTRKKIINSLNHYLVNFSIKRIVQGSIKIMFLFLLVSLTFLFYWYSTIHINPGDFPNYPGQLPLIGHLHRMPRNTVDLWTLYKEIVDTGAKIGNVFVIRFGFRPIYVLTDPDDCYKVASASLHKPGLLKKYARKLIGNGLLAAPVSVWKSHRKLLNPSFNQQVLDGFMNDFNEQSRILVKDLEDAVGHTPKDHRLSFNRNALRTICGKPYYFFNWIYRRSKLKRDLDVSIKNIHDFSERMLQIKRDEIANASQEEIKYADSVFKPSIYHLLDNENKTLSLEDVKDELSVILITGFETSANMILFILILVGSNPRVQRKIFAELEEVFGDSDRDVTKADLSKLIYIDAVLKETSRYWPVKTASYKRDTIVF</sequence>
<protein>
    <recommendedName>
        <fullName evidence="17">Cytochrome P450</fullName>
    </recommendedName>
</protein>
<dbReference type="InterPro" id="IPR050196">
    <property type="entry name" value="Cytochrome_P450_Monoox"/>
</dbReference>
<comment type="subcellular location">
    <subcellularLocation>
        <location evidence="4">Endoplasmic reticulum membrane</location>
        <topology evidence="4">Peripheral membrane protein</topology>
    </subcellularLocation>
    <subcellularLocation>
        <location evidence="3">Microsome membrane</location>
        <topology evidence="3">Peripheral membrane protein</topology>
    </subcellularLocation>
</comment>
<keyword evidence="7" id="KW-0479">Metal-binding</keyword>
<keyword evidence="14" id="KW-0812">Transmembrane</keyword>
<organism evidence="15 16">
    <name type="scientific">Leptidea sinapis</name>
    <dbReference type="NCBI Taxonomy" id="189913"/>
    <lineage>
        <taxon>Eukaryota</taxon>
        <taxon>Metazoa</taxon>
        <taxon>Ecdysozoa</taxon>
        <taxon>Arthropoda</taxon>
        <taxon>Hexapoda</taxon>
        <taxon>Insecta</taxon>
        <taxon>Pterygota</taxon>
        <taxon>Neoptera</taxon>
        <taxon>Endopterygota</taxon>
        <taxon>Lepidoptera</taxon>
        <taxon>Glossata</taxon>
        <taxon>Ditrysia</taxon>
        <taxon>Papilionoidea</taxon>
        <taxon>Pieridae</taxon>
        <taxon>Dismorphiinae</taxon>
        <taxon>Leptidea</taxon>
    </lineage>
</organism>
<evidence type="ECO:0000256" key="4">
    <source>
        <dbReference type="ARBA" id="ARBA00004406"/>
    </source>
</evidence>
<dbReference type="InterPro" id="IPR036396">
    <property type="entry name" value="Cyt_P450_sf"/>
</dbReference>
<keyword evidence="16" id="KW-1185">Reference proteome</keyword>
<feature type="transmembrane region" description="Helical" evidence="14">
    <location>
        <begin position="36"/>
        <end position="53"/>
    </location>
</feature>
<comment type="similarity">
    <text evidence="5">Belongs to the cytochrome P450 family.</text>
</comment>
<dbReference type="InterPro" id="IPR001128">
    <property type="entry name" value="Cyt_P450"/>
</dbReference>
<keyword evidence="8" id="KW-0256">Endoplasmic reticulum</keyword>
<comment type="cofactor">
    <cofactor evidence="1">
        <name>heme</name>
        <dbReference type="ChEBI" id="CHEBI:30413"/>
    </cofactor>
</comment>
<evidence type="ECO:0000256" key="14">
    <source>
        <dbReference type="SAM" id="Phobius"/>
    </source>
</evidence>
<keyword evidence="14" id="KW-1133">Transmembrane helix</keyword>
<dbReference type="GO" id="GO:0004497">
    <property type="term" value="F:monooxygenase activity"/>
    <property type="evidence" value="ECO:0007669"/>
    <property type="project" value="UniProtKB-KW"/>
</dbReference>
<dbReference type="PANTHER" id="PTHR24291">
    <property type="entry name" value="CYTOCHROME P450 FAMILY 4"/>
    <property type="match status" value="1"/>
</dbReference>
<evidence type="ECO:0000313" key="16">
    <source>
        <dbReference type="Proteomes" id="UP000324832"/>
    </source>
</evidence>
<gene>
    <name evidence="15" type="ORF">LSINAPIS_LOCUS9950</name>
</gene>
<keyword evidence="11" id="KW-0408">Iron</keyword>
<dbReference type="AlphaFoldDB" id="A0A5E4QMZ2"/>
<evidence type="ECO:0000256" key="5">
    <source>
        <dbReference type="ARBA" id="ARBA00010617"/>
    </source>
</evidence>
<name>A0A5E4QMZ2_9NEOP</name>
<dbReference type="Proteomes" id="UP000324832">
    <property type="component" value="Unassembled WGS sequence"/>
</dbReference>
<evidence type="ECO:0000256" key="10">
    <source>
        <dbReference type="ARBA" id="ARBA00023002"/>
    </source>
</evidence>
<keyword evidence="12" id="KW-0503">Monooxygenase</keyword>
<proteinExistence type="inferred from homology"/>
<evidence type="ECO:0000256" key="13">
    <source>
        <dbReference type="ARBA" id="ARBA00023136"/>
    </source>
</evidence>
<evidence type="ECO:0000256" key="7">
    <source>
        <dbReference type="ARBA" id="ARBA00022723"/>
    </source>
</evidence>
<evidence type="ECO:0000256" key="6">
    <source>
        <dbReference type="ARBA" id="ARBA00022617"/>
    </source>
</evidence>
<dbReference type="Gene3D" id="1.10.630.10">
    <property type="entry name" value="Cytochrome P450"/>
    <property type="match status" value="1"/>
</dbReference>
<dbReference type="PANTHER" id="PTHR24291:SF189">
    <property type="entry name" value="CYTOCHROME P450 4C3-RELATED"/>
    <property type="match status" value="1"/>
</dbReference>
<evidence type="ECO:0008006" key="17">
    <source>
        <dbReference type="Google" id="ProtNLM"/>
    </source>
</evidence>
<evidence type="ECO:0000256" key="3">
    <source>
        <dbReference type="ARBA" id="ARBA00004174"/>
    </source>
</evidence>
<evidence type="ECO:0000256" key="9">
    <source>
        <dbReference type="ARBA" id="ARBA00022848"/>
    </source>
</evidence>
<dbReference type="GO" id="GO:0005506">
    <property type="term" value="F:iron ion binding"/>
    <property type="evidence" value="ECO:0007669"/>
    <property type="project" value="InterPro"/>
</dbReference>
<keyword evidence="6" id="KW-0349">Heme</keyword>
<dbReference type="EMBL" id="FZQP02003890">
    <property type="protein sequence ID" value="VVC98991.1"/>
    <property type="molecule type" value="Genomic_DNA"/>
</dbReference>
<reference evidence="15 16" key="1">
    <citation type="submission" date="2017-07" db="EMBL/GenBank/DDBJ databases">
        <authorList>
            <person name="Talla V."/>
            <person name="Backstrom N."/>
        </authorList>
    </citation>
    <scope>NUCLEOTIDE SEQUENCE [LARGE SCALE GENOMIC DNA]</scope>
</reference>
<evidence type="ECO:0000313" key="15">
    <source>
        <dbReference type="EMBL" id="VVC98991.1"/>
    </source>
</evidence>
<evidence type="ECO:0000256" key="1">
    <source>
        <dbReference type="ARBA" id="ARBA00001971"/>
    </source>
</evidence>
<keyword evidence="13 14" id="KW-0472">Membrane</keyword>
<keyword evidence="10" id="KW-0560">Oxidoreductase</keyword>
<dbReference type="SUPFAM" id="SSF48264">
    <property type="entry name" value="Cytochrome P450"/>
    <property type="match status" value="1"/>
</dbReference>
<keyword evidence="9" id="KW-0492">Microsome</keyword>
<evidence type="ECO:0000256" key="12">
    <source>
        <dbReference type="ARBA" id="ARBA00023033"/>
    </source>
</evidence>